<organism evidence="2 3">
    <name type="scientific">Nocardia vulneris</name>
    <dbReference type="NCBI Taxonomy" id="1141657"/>
    <lineage>
        <taxon>Bacteria</taxon>
        <taxon>Bacillati</taxon>
        <taxon>Actinomycetota</taxon>
        <taxon>Actinomycetes</taxon>
        <taxon>Mycobacteriales</taxon>
        <taxon>Nocardiaceae</taxon>
        <taxon>Nocardia</taxon>
    </lineage>
</organism>
<name>A0ABR4ZCA9_9NOCA</name>
<feature type="compositionally biased region" description="Polar residues" evidence="1">
    <location>
        <begin position="14"/>
        <end position="25"/>
    </location>
</feature>
<evidence type="ECO:0000313" key="3">
    <source>
        <dbReference type="Proteomes" id="UP000031364"/>
    </source>
</evidence>
<gene>
    <name evidence="2" type="ORF">FG87_21665</name>
</gene>
<evidence type="ECO:0000313" key="2">
    <source>
        <dbReference type="EMBL" id="KIA62992.1"/>
    </source>
</evidence>
<comment type="caution">
    <text evidence="2">The sequence shown here is derived from an EMBL/GenBank/DDBJ whole genome shotgun (WGS) entry which is preliminary data.</text>
</comment>
<dbReference type="EMBL" id="JNFP01000026">
    <property type="protein sequence ID" value="KIA62992.1"/>
    <property type="molecule type" value="Genomic_DNA"/>
</dbReference>
<protein>
    <submittedName>
        <fullName evidence="2">Uncharacterized protein</fullName>
    </submittedName>
</protein>
<feature type="region of interest" description="Disordered" evidence="1">
    <location>
        <begin position="14"/>
        <end position="47"/>
    </location>
</feature>
<dbReference type="InterPro" id="IPR056908">
    <property type="entry name" value="Gp80-like"/>
</dbReference>
<accession>A0ABR4ZCA9</accession>
<dbReference type="Pfam" id="PF23140">
    <property type="entry name" value="Gp80"/>
    <property type="match status" value="1"/>
</dbReference>
<sequence>MCDAYKGAGTWLSLHTSSPGSTGANEATGGSPAYARKQTTWGTSSGGAVTGTSVTFDVAAGTYTHWGLWTASSGGTYLDGGALSASQSPGAQSQIVAPITYTQT</sequence>
<dbReference type="Proteomes" id="UP000031364">
    <property type="component" value="Unassembled WGS sequence"/>
</dbReference>
<evidence type="ECO:0000256" key="1">
    <source>
        <dbReference type="SAM" id="MobiDB-lite"/>
    </source>
</evidence>
<keyword evidence="3" id="KW-1185">Reference proteome</keyword>
<reference evidence="2 3" key="1">
    <citation type="journal article" date="2014" name="Int. J. Syst. Evol. Microbiol.">
        <title>Nocardia vulneris sp. nov., isolated from wounds of human patients in North America.</title>
        <authorList>
            <person name="Lasker B.A."/>
            <person name="Bell M."/>
            <person name="Klenk H.P."/>
            <person name="Sproer C."/>
            <person name="Schumann C."/>
            <person name="Schumann P."/>
            <person name="Brown J.M."/>
        </authorList>
    </citation>
    <scope>NUCLEOTIDE SEQUENCE [LARGE SCALE GENOMIC DNA]</scope>
    <source>
        <strain evidence="2 3">W9851</strain>
    </source>
</reference>
<proteinExistence type="predicted"/>